<proteinExistence type="predicted"/>
<evidence type="ECO:0000313" key="1">
    <source>
        <dbReference type="EMBL" id="CRZ00569.1"/>
    </source>
</evidence>
<name>A0A0H5QYA9_9EUKA</name>
<dbReference type="EMBL" id="HACM01000127">
    <property type="protein sequence ID" value="CRZ00569.1"/>
    <property type="molecule type" value="Transcribed_RNA"/>
</dbReference>
<accession>A0A0H5QYA9</accession>
<feature type="non-terminal residue" evidence="1">
    <location>
        <position position="1"/>
    </location>
</feature>
<organism evidence="1">
    <name type="scientific">Spongospora subterranea</name>
    <dbReference type="NCBI Taxonomy" id="70186"/>
    <lineage>
        <taxon>Eukaryota</taxon>
        <taxon>Sar</taxon>
        <taxon>Rhizaria</taxon>
        <taxon>Endomyxa</taxon>
        <taxon>Phytomyxea</taxon>
        <taxon>Plasmodiophorida</taxon>
        <taxon>Plasmodiophoridae</taxon>
        <taxon>Spongospora</taxon>
    </lineage>
</organism>
<evidence type="ECO:0008006" key="2">
    <source>
        <dbReference type="Google" id="ProtNLM"/>
    </source>
</evidence>
<protein>
    <recommendedName>
        <fullName evidence="2">Reverse transcriptase zinc-binding domain-containing protein</fullName>
    </recommendedName>
</protein>
<sequence length="134" mass="15751">GLAKQASIDGDEVQHDPVISSFKLHLRKKEREHLDDYIRENVKPSKFHGYPERDNFKTIMTLNERTGHTFTRQHLKNLNMTESSICRHCDDEEETIEHQLLNCKAQKEKNAQSQRIFSTFVHSNIRKCFMGIPQ</sequence>
<dbReference type="AlphaFoldDB" id="A0A0H5QYA9"/>
<reference evidence="1" key="1">
    <citation type="submission" date="2015-04" db="EMBL/GenBank/DDBJ databases">
        <title>The genome sequence of the plant pathogenic Rhizarian Plasmodiophora brassicae reveals insights in its biotrophic life cycle and the origin of chitin synthesis.</title>
        <authorList>
            <person name="Schwelm A."/>
            <person name="Fogelqvist J."/>
            <person name="Knaust A."/>
            <person name="Julke S."/>
            <person name="Lilja T."/>
            <person name="Dhandapani V."/>
            <person name="Bonilla-Rosso G."/>
            <person name="Karlsson M."/>
            <person name="Shevchenko A."/>
            <person name="Choi S.R."/>
            <person name="Kim H.G."/>
            <person name="Park J.Y."/>
            <person name="Lim Y.P."/>
            <person name="Ludwig-Muller J."/>
            <person name="Dixelius C."/>
        </authorList>
    </citation>
    <scope>NUCLEOTIDE SEQUENCE</scope>
    <source>
        <tissue evidence="1">Potato root galls</tissue>
    </source>
</reference>